<dbReference type="InterPro" id="IPR033399">
    <property type="entry name" value="TP_0789-like"/>
</dbReference>
<feature type="domain" description="Uncharacterized protein TP-0789" evidence="1">
    <location>
        <begin position="75"/>
        <end position="251"/>
    </location>
</feature>
<dbReference type="InterPro" id="IPR052944">
    <property type="entry name" value="Sporulation_related"/>
</dbReference>
<gene>
    <name evidence="2" type="ORF">S06H3_06975</name>
</gene>
<reference evidence="2" key="1">
    <citation type="journal article" date="2014" name="Front. Microbiol.">
        <title>High frequency of phylogenetically diverse reductive dehalogenase-homologous genes in deep subseafloor sedimentary metagenomes.</title>
        <authorList>
            <person name="Kawai M."/>
            <person name="Futagami T."/>
            <person name="Toyoda A."/>
            <person name="Takaki Y."/>
            <person name="Nishi S."/>
            <person name="Hori S."/>
            <person name="Arai W."/>
            <person name="Tsubouchi T."/>
            <person name="Morono Y."/>
            <person name="Uchiyama I."/>
            <person name="Ito T."/>
            <person name="Fujiyama A."/>
            <person name="Inagaki F."/>
            <person name="Takami H."/>
        </authorList>
    </citation>
    <scope>NUCLEOTIDE SEQUENCE</scope>
    <source>
        <strain evidence="2">Expedition CK06-06</strain>
    </source>
</reference>
<dbReference type="Gene3D" id="2.50.20.10">
    <property type="entry name" value="Lipoprotein localisation LolA/LolB/LppX"/>
    <property type="match status" value="1"/>
</dbReference>
<evidence type="ECO:0000313" key="2">
    <source>
        <dbReference type="EMBL" id="GAH95979.1"/>
    </source>
</evidence>
<dbReference type="CDD" id="cd16329">
    <property type="entry name" value="LolA_like"/>
    <property type="match status" value="1"/>
</dbReference>
<name>X1L0N7_9ZZZZ</name>
<dbReference type="Pfam" id="PF17131">
    <property type="entry name" value="LolA_like"/>
    <property type="match status" value="1"/>
</dbReference>
<dbReference type="PANTHER" id="PTHR37507">
    <property type="entry name" value="SPORULATION PROTEIN YDCC"/>
    <property type="match status" value="1"/>
</dbReference>
<dbReference type="AlphaFoldDB" id="X1L0N7"/>
<proteinExistence type="predicted"/>
<dbReference type="EMBL" id="BARV01002774">
    <property type="protein sequence ID" value="GAH95979.1"/>
    <property type="molecule type" value="Genomic_DNA"/>
</dbReference>
<sequence>MKLKLGLLIFTIFILLFSTGTVFALTVDEIMDKMEETAPDFTTQKSISEMILIDKDGKEEIREMIMFSKKEEDDKTSTLMRFLSPKSVKGVTLLNIDDGEKIYLYMPAYNKPRRIASSSKGDEFMGTGLSYEDMSMDYEDKDYEKKLLEETDGEYIVEVLPSGEDVSYEKIILHVDKENFYAKKVEFYETGGELTKTLTINKVKVDDNGKVTPMEIEFTDIAENQKTKIVMKETEYDIELSSSFFSIRTLSKPTL</sequence>
<comment type="caution">
    <text evidence="2">The sequence shown here is derived from an EMBL/GenBank/DDBJ whole genome shotgun (WGS) entry which is preliminary data.</text>
</comment>
<protein>
    <recommendedName>
        <fullName evidence="1">Uncharacterized protein TP-0789 domain-containing protein</fullName>
    </recommendedName>
</protein>
<dbReference type="PANTHER" id="PTHR37507:SF2">
    <property type="entry name" value="SPORULATION PROTEIN YDCC"/>
    <property type="match status" value="1"/>
</dbReference>
<evidence type="ECO:0000259" key="1">
    <source>
        <dbReference type="Pfam" id="PF17131"/>
    </source>
</evidence>
<organism evidence="2">
    <name type="scientific">marine sediment metagenome</name>
    <dbReference type="NCBI Taxonomy" id="412755"/>
    <lineage>
        <taxon>unclassified sequences</taxon>
        <taxon>metagenomes</taxon>
        <taxon>ecological metagenomes</taxon>
    </lineage>
</organism>
<accession>X1L0N7</accession>